<dbReference type="AlphaFoldDB" id="A0A892ZMS7"/>
<evidence type="ECO:0000313" key="3">
    <source>
        <dbReference type="EMBL" id="QRQ83067.1"/>
    </source>
</evidence>
<keyword evidence="1 3" id="KW-0378">Hydrolase</keyword>
<accession>A0A892ZMS7</accession>
<dbReference type="RefSeq" id="WP_230340365.1">
    <property type="nucleotide sequence ID" value="NZ_CP069798.1"/>
</dbReference>
<dbReference type="InterPro" id="IPR029058">
    <property type="entry name" value="AB_hydrolase_fold"/>
</dbReference>
<dbReference type="Proteomes" id="UP000653156">
    <property type="component" value="Chromosome"/>
</dbReference>
<evidence type="ECO:0000259" key="2">
    <source>
        <dbReference type="Pfam" id="PF07859"/>
    </source>
</evidence>
<dbReference type="Gene3D" id="3.40.50.1820">
    <property type="entry name" value="alpha/beta hydrolase"/>
    <property type="match status" value="1"/>
</dbReference>
<feature type="domain" description="Alpha/beta hydrolase fold-3" evidence="2">
    <location>
        <begin position="86"/>
        <end position="291"/>
    </location>
</feature>
<protein>
    <submittedName>
        <fullName evidence="3">Alpha/beta hydrolase</fullName>
    </submittedName>
</protein>
<proteinExistence type="predicted"/>
<dbReference type="InterPro" id="IPR050300">
    <property type="entry name" value="GDXG_lipolytic_enzyme"/>
</dbReference>
<evidence type="ECO:0000256" key="1">
    <source>
        <dbReference type="ARBA" id="ARBA00022801"/>
    </source>
</evidence>
<dbReference type="PANTHER" id="PTHR48081:SF8">
    <property type="entry name" value="ALPHA_BETA HYDROLASE FOLD-3 DOMAIN-CONTAINING PROTEIN-RELATED"/>
    <property type="match status" value="1"/>
</dbReference>
<organism evidence="3 4">
    <name type="scientific">Paralysiella testudinis</name>
    <dbReference type="NCBI Taxonomy" id="2809020"/>
    <lineage>
        <taxon>Bacteria</taxon>
        <taxon>Pseudomonadati</taxon>
        <taxon>Pseudomonadota</taxon>
        <taxon>Betaproteobacteria</taxon>
        <taxon>Neisseriales</taxon>
        <taxon>Neisseriaceae</taxon>
        <taxon>Paralysiella</taxon>
    </lineage>
</organism>
<dbReference type="EMBL" id="CP069798">
    <property type="protein sequence ID" value="QRQ83067.1"/>
    <property type="molecule type" value="Genomic_DNA"/>
</dbReference>
<dbReference type="Pfam" id="PF07859">
    <property type="entry name" value="Abhydrolase_3"/>
    <property type="match status" value="1"/>
</dbReference>
<name>A0A892ZMS7_9NEIS</name>
<dbReference type="InterPro" id="IPR013094">
    <property type="entry name" value="AB_hydrolase_3"/>
</dbReference>
<gene>
    <name evidence="3" type="ORF">JQU52_06830</name>
</gene>
<dbReference type="KEGG" id="ptes:JQU52_06830"/>
<dbReference type="SUPFAM" id="SSF53474">
    <property type="entry name" value="alpha/beta-Hydrolases"/>
    <property type="match status" value="1"/>
</dbReference>
<dbReference type="PANTHER" id="PTHR48081">
    <property type="entry name" value="AB HYDROLASE SUPERFAMILY PROTEIN C4A8.06C"/>
    <property type="match status" value="1"/>
</dbReference>
<dbReference type="GO" id="GO:0016787">
    <property type="term" value="F:hydrolase activity"/>
    <property type="evidence" value="ECO:0007669"/>
    <property type="project" value="UniProtKB-KW"/>
</dbReference>
<evidence type="ECO:0000313" key="4">
    <source>
        <dbReference type="Proteomes" id="UP000653156"/>
    </source>
</evidence>
<keyword evidence="4" id="KW-1185">Reference proteome</keyword>
<reference evidence="3" key="1">
    <citation type="submission" date="2021-02" db="EMBL/GenBank/DDBJ databases">
        <title>Neisseriaceae sp. 26B isolated from the cloaca of a Common Toad-headed Turtle (Mesoclemmys nasuta).</title>
        <authorList>
            <person name="Spergser J."/>
            <person name="Busse H.-J."/>
        </authorList>
    </citation>
    <scope>NUCLEOTIDE SEQUENCE</scope>
    <source>
        <strain evidence="3">26B</strain>
    </source>
</reference>
<sequence length="316" mass="34496">MNTVLPPIQAFLDVLNQQITPALQAQGFKPNAINAREGLARLTEKFLTHTVDIARVQDDVIYPAGSGYAVPVRIYHPNPEQDLPVLVYFHGGGGMCGSVTVYDGINRRLAAHTGHIVVAPEYRLAPENPYPAGQQDALTCVRGVLAVLRQNQLRFRERIVIGGDSAGGALASAVSQQAQSDAGLAVAAQILIYPSVDFCMRQPSIQDFGEDYLLTAERMRWYFAHYFQHGEDYCAVSSLYGDTGAQHPPTLIITAGFDPLRDEGAAYAEKLQAGGAPVQYHCFERLIHAFLNLEDLCPAECEQAYALMARFLAASD</sequence>